<dbReference type="InterPro" id="IPR000120">
    <property type="entry name" value="Amidase"/>
</dbReference>
<protein>
    <submittedName>
        <fullName evidence="4">Amidase</fullName>
    </submittedName>
</protein>
<dbReference type="EMBL" id="PKPP01010217">
    <property type="protein sequence ID" value="PWA46595.1"/>
    <property type="molecule type" value="Genomic_DNA"/>
</dbReference>
<feature type="transmembrane region" description="Helical" evidence="2">
    <location>
        <begin position="33"/>
        <end position="55"/>
    </location>
</feature>
<dbReference type="PROSITE" id="PS00571">
    <property type="entry name" value="AMIDASES"/>
    <property type="match status" value="1"/>
</dbReference>
<feature type="domain" description="Amidase" evidence="3">
    <location>
        <begin position="155"/>
        <end position="585"/>
    </location>
</feature>
<accession>A0A2U1LC68</accession>
<evidence type="ECO:0000313" key="5">
    <source>
        <dbReference type="Proteomes" id="UP000245207"/>
    </source>
</evidence>
<dbReference type="GO" id="GO:0047412">
    <property type="term" value="F:N-(long-chain-acyl)ethanolamine deacylase activity"/>
    <property type="evidence" value="ECO:0007669"/>
    <property type="project" value="TreeGrafter"/>
</dbReference>
<keyword evidence="2" id="KW-1133">Transmembrane helix</keyword>
<dbReference type="GO" id="GO:0016020">
    <property type="term" value="C:membrane"/>
    <property type="evidence" value="ECO:0007669"/>
    <property type="project" value="TreeGrafter"/>
</dbReference>
<dbReference type="AlphaFoldDB" id="A0A2U1LC68"/>
<organism evidence="4 5">
    <name type="scientific">Artemisia annua</name>
    <name type="common">Sweet wormwood</name>
    <dbReference type="NCBI Taxonomy" id="35608"/>
    <lineage>
        <taxon>Eukaryota</taxon>
        <taxon>Viridiplantae</taxon>
        <taxon>Streptophyta</taxon>
        <taxon>Embryophyta</taxon>
        <taxon>Tracheophyta</taxon>
        <taxon>Spermatophyta</taxon>
        <taxon>Magnoliopsida</taxon>
        <taxon>eudicotyledons</taxon>
        <taxon>Gunneridae</taxon>
        <taxon>Pentapetalae</taxon>
        <taxon>asterids</taxon>
        <taxon>campanulids</taxon>
        <taxon>Asterales</taxon>
        <taxon>Asteraceae</taxon>
        <taxon>Asteroideae</taxon>
        <taxon>Anthemideae</taxon>
        <taxon>Artemisiinae</taxon>
        <taxon>Artemisia</taxon>
    </lineage>
</organism>
<dbReference type="OrthoDB" id="421993at2759"/>
<dbReference type="InterPro" id="IPR020556">
    <property type="entry name" value="Amidase_CS"/>
</dbReference>
<dbReference type="InterPro" id="IPR023631">
    <property type="entry name" value="Amidase_dom"/>
</dbReference>
<proteinExistence type="inferred from homology"/>
<evidence type="ECO:0000259" key="3">
    <source>
        <dbReference type="Pfam" id="PF01425"/>
    </source>
</evidence>
<dbReference type="PANTHER" id="PTHR11895:SF156">
    <property type="entry name" value="FATTY ACID AMIDE HYDROLASE"/>
    <property type="match status" value="1"/>
</dbReference>
<comment type="similarity">
    <text evidence="1">Belongs to the amidase family.</text>
</comment>
<dbReference type="InterPro" id="IPR036928">
    <property type="entry name" value="AS_sf"/>
</dbReference>
<dbReference type="SUPFAM" id="SSF75304">
    <property type="entry name" value="Amidase signature (AS) enzymes"/>
    <property type="match status" value="1"/>
</dbReference>
<dbReference type="GO" id="GO:0070291">
    <property type="term" value="P:N-acylethanolamine metabolic process"/>
    <property type="evidence" value="ECO:0007669"/>
    <property type="project" value="TreeGrafter"/>
</dbReference>
<evidence type="ECO:0000256" key="1">
    <source>
        <dbReference type="ARBA" id="ARBA00009199"/>
    </source>
</evidence>
<evidence type="ECO:0000256" key="2">
    <source>
        <dbReference type="SAM" id="Phobius"/>
    </source>
</evidence>
<dbReference type="Pfam" id="PF01425">
    <property type="entry name" value="Amidase"/>
    <property type="match status" value="1"/>
</dbReference>
<evidence type="ECO:0000313" key="4">
    <source>
        <dbReference type="EMBL" id="PWA46595.1"/>
    </source>
</evidence>
<keyword evidence="5" id="KW-1185">Reference proteome</keyword>
<sequence>MGKKIVMLPASEVDLTKVKYDPGEIKAPEIRGIWLKIFVMLLEMPLIGSAILTYLKKQNKIQEMLRETVIPERPMFRPEFPPQEQESGVICLKEDGISEDRVESAIRCLPQYDPAADTLSFRYWKIRDYAYSYRSRTTTPSMVAEYVISAIKEFSNKKPPMPLLVSFYAEDVRRQAAASTQRFEEGKPLSALDGIFMAIKDDIDCYPHPSNGINNRLRKTGGTSWFHEAHTVEEDAVCVSRLRSCGVILVGKANMHEFGQGTTGTNINLGTTRNPHDPERYTGGSSSGPAAIVASGICSAALGTDGGGSIRIPSSLCGVVGLKTTYGRTDLKGCLTGGGTIEIIGPIASNVEDIMLVYAAILGASPADKMSLRPSLPCVPDLSSRENSSILGSMRLGNYTEWFNDVFSPEISTKCEDILNLLSETHGCRVVEVVIPELYQMRTSHLLSVGSESLASLTPHCHDGKHKKLTLDTRANLALFRSFNASDYVAAQRLRHRLMYYHMEIFKMVDVIVTPTTGMTAPRIHPSALKMGEGNMKVTGNMMRFILAGNLLGLPAISVPVGYDKQGLPIGLQIIGRPWGEATILRLADAFEGLRTETKKPLSYFDVLKGY</sequence>
<keyword evidence="2" id="KW-0812">Transmembrane</keyword>
<keyword evidence="2" id="KW-0472">Membrane</keyword>
<reference evidence="4 5" key="1">
    <citation type="journal article" date="2018" name="Mol. Plant">
        <title>The genome of Artemisia annua provides insight into the evolution of Asteraceae family and artemisinin biosynthesis.</title>
        <authorList>
            <person name="Shen Q."/>
            <person name="Zhang L."/>
            <person name="Liao Z."/>
            <person name="Wang S."/>
            <person name="Yan T."/>
            <person name="Shi P."/>
            <person name="Liu M."/>
            <person name="Fu X."/>
            <person name="Pan Q."/>
            <person name="Wang Y."/>
            <person name="Lv Z."/>
            <person name="Lu X."/>
            <person name="Zhang F."/>
            <person name="Jiang W."/>
            <person name="Ma Y."/>
            <person name="Chen M."/>
            <person name="Hao X."/>
            <person name="Li L."/>
            <person name="Tang Y."/>
            <person name="Lv G."/>
            <person name="Zhou Y."/>
            <person name="Sun X."/>
            <person name="Brodelius P.E."/>
            <person name="Rose J.K.C."/>
            <person name="Tang K."/>
        </authorList>
    </citation>
    <scope>NUCLEOTIDE SEQUENCE [LARGE SCALE GENOMIC DNA]</scope>
    <source>
        <strain evidence="5">cv. Huhao1</strain>
        <tissue evidence="4">Leaf</tissue>
    </source>
</reference>
<gene>
    <name evidence="4" type="ORF">CTI12_AA504920</name>
</gene>
<dbReference type="Gene3D" id="3.90.1300.10">
    <property type="entry name" value="Amidase signature (AS) domain"/>
    <property type="match status" value="1"/>
</dbReference>
<dbReference type="Proteomes" id="UP000245207">
    <property type="component" value="Unassembled WGS sequence"/>
</dbReference>
<name>A0A2U1LC68_ARTAN</name>
<dbReference type="PANTHER" id="PTHR11895">
    <property type="entry name" value="TRANSAMIDASE"/>
    <property type="match status" value="1"/>
</dbReference>
<dbReference type="STRING" id="35608.A0A2U1LC68"/>
<comment type="caution">
    <text evidence="4">The sequence shown here is derived from an EMBL/GenBank/DDBJ whole genome shotgun (WGS) entry which is preliminary data.</text>
</comment>